<proteinExistence type="predicted"/>
<accession>A0A7J0D5T5</accession>
<dbReference type="RefSeq" id="WP_032754709.1">
    <property type="nucleotide sequence ID" value="NZ_BMUG01000005.1"/>
</dbReference>
<dbReference type="EMBL" id="BLWD01000002">
    <property type="protein sequence ID" value="GFN09504.1"/>
    <property type="molecule type" value="Genomic_DNA"/>
</dbReference>
<dbReference type="Proteomes" id="UP000498740">
    <property type="component" value="Unassembled WGS sequence"/>
</dbReference>
<gene>
    <name evidence="1" type="ORF">Smic_80600</name>
</gene>
<reference evidence="1 2" key="1">
    <citation type="submission" date="2020-05" db="EMBL/GenBank/DDBJ databases">
        <title>Whole genome shotgun sequence of Streptomyces microflavus NBRC 13062.</title>
        <authorList>
            <person name="Komaki H."/>
            <person name="Tamura T."/>
        </authorList>
    </citation>
    <scope>NUCLEOTIDE SEQUENCE [LARGE SCALE GENOMIC DNA]</scope>
    <source>
        <strain evidence="1 2">NBRC 13062</strain>
    </source>
</reference>
<protein>
    <submittedName>
        <fullName evidence="1">Uncharacterized protein</fullName>
    </submittedName>
</protein>
<comment type="caution">
    <text evidence="1">The sequence shown here is derived from an EMBL/GenBank/DDBJ whole genome shotgun (WGS) entry which is preliminary data.</text>
</comment>
<organism evidence="1 2">
    <name type="scientific">Streptomyces microflavus</name>
    <name type="common">Streptomyces lipmanii</name>
    <dbReference type="NCBI Taxonomy" id="1919"/>
    <lineage>
        <taxon>Bacteria</taxon>
        <taxon>Bacillati</taxon>
        <taxon>Actinomycetota</taxon>
        <taxon>Actinomycetes</taxon>
        <taxon>Kitasatosporales</taxon>
        <taxon>Streptomycetaceae</taxon>
        <taxon>Streptomyces</taxon>
    </lineage>
</organism>
<name>A0A7J0D5T5_STRMI</name>
<evidence type="ECO:0000313" key="1">
    <source>
        <dbReference type="EMBL" id="GFN09504.1"/>
    </source>
</evidence>
<sequence length="72" mass="8043">MTHTAILIPARDIRRGDEFDLHRHTRTAFRDAVKTTHGSIRVALTNGGEAYLPADREIRVSRPVTEALYATG</sequence>
<evidence type="ECO:0000313" key="2">
    <source>
        <dbReference type="Proteomes" id="UP000498740"/>
    </source>
</evidence>
<dbReference type="AlphaFoldDB" id="A0A7J0D5T5"/>